<sequence length="141" mass="16184">MRLLVRATHADGRALRVRPATSTPFVVATRRVRNDLKADIASVDDPVGTLLHMGRETIRKLKNLRTAAEQAGKEINIPENRVVKVGDFQALVRRADQDGHLRQQLRCVLKLSEDKWKEARERALRAVVPDNRMRAWYANRR</sequence>
<dbReference type="GO" id="GO:0003700">
    <property type="term" value="F:DNA-binding transcription factor activity"/>
    <property type="evidence" value="ECO:0007669"/>
    <property type="project" value="TreeGrafter"/>
</dbReference>
<keyword evidence="2" id="KW-1185">Reference proteome</keyword>
<dbReference type="OrthoDB" id="505967at2759"/>
<reference evidence="1 2" key="1">
    <citation type="journal article" date="2013" name="BMC Genomics">
        <title>Reconstruction of the lipid metabolism for the microalga Monoraphidium neglectum from its genome sequence reveals characteristics suitable for biofuel production.</title>
        <authorList>
            <person name="Bogen C."/>
            <person name="Al-Dilaimi A."/>
            <person name="Albersmeier A."/>
            <person name="Wichmann J."/>
            <person name="Grundmann M."/>
            <person name="Rupp O."/>
            <person name="Lauersen K.J."/>
            <person name="Blifernez-Klassen O."/>
            <person name="Kalinowski J."/>
            <person name="Goesmann A."/>
            <person name="Mussgnug J.H."/>
            <person name="Kruse O."/>
        </authorList>
    </citation>
    <scope>NUCLEOTIDE SEQUENCE [LARGE SCALE GENOMIC DNA]</scope>
    <source>
        <strain evidence="1 2">SAG 48.87</strain>
    </source>
</reference>
<dbReference type="STRING" id="145388.A0A0D2IV50"/>
<dbReference type="GeneID" id="25733849"/>
<protein>
    <submittedName>
        <fullName evidence="1">Uncharacterized protein</fullName>
    </submittedName>
</protein>
<evidence type="ECO:0000313" key="1">
    <source>
        <dbReference type="EMBL" id="KIY91842.1"/>
    </source>
</evidence>
<dbReference type="Proteomes" id="UP000054498">
    <property type="component" value="Unassembled WGS sequence"/>
</dbReference>
<proteinExistence type="predicted"/>
<accession>A0A0D2IV50</accession>
<dbReference type="GO" id="GO:0043565">
    <property type="term" value="F:sequence-specific DNA binding"/>
    <property type="evidence" value="ECO:0007669"/>
    <property type="project" value="TreeGrafter"/>
</dbReference>
<gene>
    <name evidence="1" type="ORF">MNEG_16120</name>
</gene>
<evidence type="ECO:0000313" key="2">
    <source>
        <dbReference type="Proteomes" id="UP000054498"/>
    </source>
</evidence>
<dbReference type="PANTHER" id="PTHR31713:SF96">
    <property type="entry name" value="OS02G0562300 PROTEIN"/>
    <property type="match status" value="1"/>
</dbReference>
<dbReference type="EMBL" id="KK106219">
    <property type="protein sequence ID" value="KIY91842.1"/>
    <property type="molecule type" value="Genomic_DNA"/>
</dbReference>
<dbReference type="GO" id="GO:0005516">
    <property type="term" value="F:calmodulin binding"/>
    <property type="evidence" value="ECO:0007669"/>
    <property type="project" value="InterPro"/>
</dbReference>
<dbReference type="InterPro" id="IPR012416">
    <property type="entry name" value="CBP60"/>
</dbReference>
<dbReference type="RefSeq" id="XP_013890862.1">
    <property type="nucleotide sequence ID" value="XM_014035408.1"/>
</dbReference>
<name>A0A0D2IV50_9CHLO</name>
<dbReference type="KEGG" id="mng:MNEG_16120"/>
<dbReference type="PANTHER" id="PTHR31713">
    <property type="entry name" value="OS02G0177800 PROTEIN"/>
    <property type="match status" value="1"/>
</dbReference>
<dbReference type="GO" id="GO:0080142">
    <property type="term" value="P:regulation of salicylic acid biosynthetic process"/>
    <property type="evidence" value="ECO:0007669"/>
    <property type="project" value="TreeGrafter"/>
</dbReference>
<organism evidence="1 2">
    <name type="scientific">Monoraphidium neglectum</name>
    <dbReference type="NCBI Taxonomy" id="145388"/>
    <lineage>
        <taxon>Eukaryota</taxon>
        <taxon>Viridiplantae</taxon>
        <taxon>Chlorophyta</taxon>
        <taxon>core chlorophytes</taxon>
        <taxon>Chlorophyceae</taxon>
        <taxon>CS clade</taxon>
        <taxon>Sphaeropleales</taxon>
        <taxon>Selenastraceae</taxon>
        <taxon>Monoraphidium</taxon>
    </lineage>
</organism>
<dbReference type="AlphaFoldDB" id="A0A0D2IV50"/>
<dbReference type="GO" id="GO:0005634">
    <property type="term" value="C:nucleus"/>
    <property type="evidence" value="ECO:0007669"/>
    <property type="project" value="TreeGrafter"/>
</dbReference>